<dbReference type="Pfam" id="PF02579">
    <property type="entry name" value="Nitro_FeMo-Co"/>
    <property type="match status" value="1"/>
</dbReference>
<dbReference type="InterPro" id="IPR036105">
    <property type="entry name" value="DiNase_FeMo-co_biosyn_sf"/>
</dbReference>
<dbReference type="SUPFAM" id="SSF53146">
    <property type="entry name" value="Nitrogenase accessory factor-like"/>
    <property type="match status" value="1"/>
</dbReference>
<sequence>MKFAITSQNFRTVTGHAGKSRRFLVYSAEPGQEPLEVERLDLPRELAFHEFRGAGVHPVDGVDVLITGGAGAGFVHRLAARGIRVAVTGETDPLAAIRRFFDGTLPPPLPHDHHH</sequence>
<keyword evidence="4" id="KW-1185">Reference proteome</keyword>
<organism evidence="3 4">
    <name type="scientific">Thioalbus denitrificans</name>
    <dbReference type="NCBI Taxonomy" id="547122"/>
    <lineage>
        <taxon>Bacteria</taxon>
        <taxon>Pseudomonadati</taxon>
        <taxon>Pseudomonadota</taxon>
        <taxon>Gammaproteobacteria</taxon>
        <taxon>Chromatiales</taxon>
        <taxon>Ectothiorhodospiraceae</taxon>
        <taxon>Thioalbus</taxon>
    </lineage>
</organism>
<evidence type="ECO:0000313" key="4">
    <source>
        <dbReference type="Proteomes" id="UP000252707"/>
    </source>
</evidence>
<dbReference type="Proteomes" id="UP000252707">
    <property type="component" value="Unassembled WGS sequence"/>
</dbReference>
<protein>
    <submittedName>
        <fullName evidence="3">Putative Fe-Mo cluster-binding NifX family protein</fullName>
    </submittedName>
</protein>
<accession>A0A369CGT9</accession>
<dbReference type="OrthoDB" id="9797941at2"/>
<dbReference type="InterPro" id="IPR003731">
    <property type="entry name" value="Di-Nase_FeMo-co_biosynth"/>
</dbReference>
<keyword evidence="1" id="KW-0535">Nitrogen fixation</keyword>
<dbReference type="EMBL" id="QPJY01000001">
    <property type="protein sequence ID" value="RCX32913.1"/>
    <property type="molecule type" value="Genomic_DNA"/>
</dbReference>
<proteinExistence type="predicted"/>
<evidence type="ECO:0000313" key="3">
    <source>
        <dbReference type="EMBL" id="RCX32913.1"/>
    </source>
</evidence>
<dbReference type="RefSeq" id="WP_114277811.1">
    <property type="nucleotide sequence ID" value="NZ_QPJY01000001.1"/>
</dbReference>
<evidence type="ECO:0000259" key="2">
    <source>
        <dbReference type="Pfam" id="PF02579"/>
    </source>
</evidence>
<comment type="caution">
    <text evidence="3">The sequence shown here is derived from an EMBL/GenBank/DDBJ whole genome shotgun (WGS) entry which is preliminary data.</text>
</comment>
<name>A0A369CGT9_9GAMM</name>
<reference evidence="3 4" key="1">
    <citation type="submission" date="2018-07" db="EMBL/GenBank/DDBJ databases">
        <title>Genomic Encyclopedia of Type Strains, Phase IV (KMG-IV): sequencing the most valuable type-strain genomes for metagenomic binning, comparative biology and taxonomic classification.</title>
        <authorList>
            <person name="Goeker M."/>
        </authorList>
    </citation>
    <scope>NUCLEOTIDE SEQUENCE [LARGE SCALE GENOMIC DNA]</scope>
    <source>
        <strain evidence="3 4">DSM 26407</strain>
    </source>
</reference>
<feature type="domain" description="Dinitrogenase iron-molybdenum cofactor biosynthesis" evidence="2">
    <location>
        <begin position="12"/>
        <end position="100"/>
    </location>
</feature>
<dbReference type="AlphaFoldDB" id="A0A369CGT9"/>
<dbReference type="Gene3D" id="3.30.420.130">
    <property type="entry name" value="Dinitrogenase iron-molybdenum cofactor biosynthesis domain"/>
    <property type="match status" value="1"/>
</dbReference>
<evidence type="ECO:0000256" key="1">
    <source>
        <dbReference type="ARBA" id="ARBA00023231"/>
    </source>
</evidence>
<gene>
    <name evidence="3" type="ORF">DFQ59_101211</name>
</gene>